<proteinExistence type="predicted"/>
<keyword evidence="1" id="KW-0472">Membrane</keyword>
<dbReference type="AlphaFoldDB" id="A0A0K8PMN6"/>
<name>A0A0K8PMN6_STRAJ</name>
<feature type="transmembrane region" description="Helical" evidence="1">
    <location>
        <begin position="21"/>
        <end position="46"/>
    </location>
</feature>
<reference evidence="2" key="1">
    <citation type="journal article" date="2015" name="Genome Announc.">
        <title>Draft Genome Sequence of Thiostrepton-Producing Streptomyces azureus ATCC 14921.</title>
        <authorList>
            <person name="Sakihara K."/>
            <person name="Maeda J."/>
            <person name="Tashiro K."/>
            <person name="Fujino Y."/>
            <person name="Kuhara S."/>
            <person name="Ohshima T."/>
            <person name="Ogata S."/>
            <person name="Doi K."/>
        </authorList>
    </citation>
    <scope>NUCLEOTIDE SEQUENCE [LARGE SCALE GENOMIC DNA]</scope>
    <source>
        <strain evidence="2">ATCC14921</strain>
    </source>
</reference>
<sequence length="114" mass="11535">MDMPERADRQHSDGGDALTAGCLLLLVLVADAAAGFLVVLLLAVRGLGRMGAGSGQTPAGSLPADWAPLLCFGALALAVGATGVLLLRLGHRFTGAVQLVFCTVLACHALGSWP</sequence>
<dbReference type="EMBL" id="DF968291">
    <property type="protein sequence ID" value="GAP49150.1"/>
    <property type="molecule type" value="Genomic_DNA"/>
</dbReference>
<evidence type="ECO:0000313" key="3">
    <source>
        <dbReference type="Proteomes" id="UP000053859"/>
    </source>
</evidence>
<organism evidence="2 3">
    <name type="scientific">Streptomyces azureus</name>
    <dbReference type="NCBI Taxonomy" id="146537"/>
    <lineage>
        <taxon>Bacteria</taxon>
        <taxon>Bacillati</taxon>
        <taxon>Actinomycetota</taxon>
        <taxon>Actinomycetes</taxon>
        <taxon>Kitasatosporales</taxon>
        <taxon>Streptomycetaceae</taxon>
        <taxon>Streptomyces</taxon>
    </lineage>
</organism>
<dbReference type="PATRIC" id="fig|146537.3.peg.4224"/>
<feature type="transmembrane region" description="Helical" evidence="1">
    <location>
        <begin position="66"/>
        <end position="86"/>
    </location>
</feature>
<evidence type="ECO:0000256" key="1">
    <source>
        <dbReference type="SAM" id="Phobius"/>
    </source>
</evidence>
<protein>
    <submittedName>
        <fullName evidence="2">Inner-membrane translocator</fullName>
    </submittedName>
</protein>
<keyword evidence="1" id="KW-1133">Transmembrane helix</keyword>
<keyword evidence="1" id="KW-0812">Transmembrane</keyword>
<accession>A0A0K8PMN6</accession>
<dbReference type="Proteomes" id="UP000053859">
    <property type="component" value="Unassembled WGS sequence"/>
</dbReference>
<keyword evidence="3" id="KW-1185">Reference proteome</keyword>
<evidence type="ECO:0000313" key="2">
    <source>
        <dbReference type="EMBL" id="GAP49150.1"/>
    </source>
</evidence>
<gene>
    <name evidence="2" type="ORF">SAZU_4014</name>
</gene>